<organism evidence="2 3">
    <name type="scientific">Muricoccus vinaceus</name>
    <dbReference type="NCBI Taxonomy" id="424704"/>
    <lineage>
        <taxon>Bacteria</taxon>
        <taxon>Pseudomonadati</taxon>
        <taxon>Pseudomonadota</taxon>
        <taxon>Alphaproteobacteria</taxon>
        <taxon>Acetobacterales</taxon>
        <taxon>Roseomonadaceae</taxon>
        <taxon>Muricoccus</taxon>
    </lineage>
</organism>
<keyword evidence="3" id="KW-1185">Reference proteome</keyword>
<dbReference type="InterPro" id="IPR036736">
    <property type="entry name" value="ACP-like_sf"/>
</dbReference>
<dbReference type="PROSITE" id="PS50075">
    <property type="entry name" value="CARRIER"/>
    <property type="match status" value="1"/>
</dbReference>
<evidence type="ECO:0000313" key="2">
    <source>
        <dbReference type="EMBL" id="MFC0388552.1"/>
    </source>
</evidence>
<evidence type="ECO:0000259" key="1">
    <source>
        <dbReference type="PROSITE" id="PS50075"/>
    </source>
</evidence>
<gene>
    <name evidence="2" type="ORF">ACFFIC_23850</name>
</gene>
<sequence>MDVMERLKLLVSDVLELEPDAVDASAGKETLPEWDSLAHLRIVGAVEEEFGVKLTMQEIGEMTSLAAIGKLVERHSA</sequence>
<dbReference type="Proteomes" id="UP001589789">
    <property type="component" value="Unassembled WGS sequence"/>
</dbReference>
<dbReference type="RefSeq" id="WP_377055074.1">
    <property type="nucleotide sequence ID" value="NZ_JBHLVZ010000084.1"/>
</dbReference>
<dbReference type="Pfam" id="PF00550">
    <property type="entry name" value="PP-binding"/>
    <property type="match status" value="1"/>
</dbReference>
<reference evidence="2 3" key="1">
    <citation type="submission" date="2024-09" db="EMBL/GenBank/DDBJ databases">
        <authorList>
            <person name="Sun Q."/>
            <person name="Mori K."/>
        </authorList>
    </citation>
    <scope>NUCLEOTIDE SEQUENCE [LARGE SCALE GENOMIC DNA]</scope>
    <source>
        <strain evidence="2 3">CCM 7468</strain>
    </source>
</reference>
<dbReference type="InterPro" id="IPR009081">
    <property type="entry name" value="PP-bd_ACP"/>
</dbReference>
<proteinExistence type="predicted"/>
<dbReference type="EMBL" id="JBHLVZ010000084">
    <property type="protein sequence ID" value="MFC0388552.1"/>
    <property type="molecule type" value="Genomic_DNA"/>
</dbReference>
<dbReference type="SUPFAM" id="SSF47336">
    <property type="entry name" value="ACP-like"/>
    <property type="match status" value="1"/>
</dbReference>
<dbReference type="Gene3D" id="1.10.1200.10">
    <property type="entry name" value="ACP-like"/>
    <property type="match status" value="1"/>
</dbReference>
<comment type="caution">
    <text evidence="2">The sequence shown here is derived from an EMBL/GenBank/DDBJ whole genome shotgun (WGS) entry which is preliminary data.</text>
</comment>
<protein>
    <submittedName>
        <fullName evidence="2">Acyl carrier protein</fullName>
    </submittedName>
</protein>
<name>A0ABV6IZ43_9PROT</name>
<feature type="domain" description="Carrier" evidence="1">
    <location>
        <begin position="1"/>
        <end position="76"/>
    </location>
</feature>
<accession>A0ABV6IZ43</accession>
<evidence type="ECO:0000313" key="3">
    <source>
        <dbReference type="Proteomes" id="UP001589789"/>
    </source>
</evidence>